<gene>
    <name evidence="1" type="ordered locus">B005_3395</name>
</gene>
<reference evidence="2" key="2">
    <citation type="submission" date="2012-08" db="EMBL/GenBank/DDBJ databases">
        <title>Whole-genome sequence of Nocardiopsis alba strain ATCC BAA-2165 associated with honeybees.</title>
        <authorList>
            <person name="Qiao J."/>
            <person name="Chen L."/>
            <person name="Li Y."/>
            <person name="Wang J."/>
            <person name="Zhang W."/>
            <person name="Chen S."/>
        </authorList>
    </citation>
    <scope>NUCLEOTIDE SEQUENCE [LARGE SCALE GENOMIC DNA]</scope>
    <source>
        <strain evidence="2">ATCC BAA-2165 / BE74</strain>
    </source>
</reference>
<sequence length="77" mass="8548">MPSPPFVRRWALSVCAQRAFFRVSEIFPCDVRYFDGGVSALFGAASRRVPLDPRVPLRLWSGSSPTEGGYDPESSLK</sequence>
<dbReference type="STRING" id="1205910.B005_3395"/>
<reference evidence="1 2" key="1">
    <citation type="journal article" date="2012" name="J. Bacteriol.">
        <title>Whole-Genome Sequence of Nocardiopsis alba Strain ATCC BAA-2165, Associated with Honeybees.</title>
        <authorList>
            <person name="Qiao J."/>
            <person name="Chen L."/>
            <person name="Li Y."/>
            <person name="Wang J."/>
            <person name="Zhang W."/>
            <person name="Chen S."/>
        </authorList>
    </citation>
    <scope>NUCLEOTIDE SEQUENCE [LARGE SCALE GENOMIC DNA]</scope>
    <source>
        <strain evidence="2">ATCC BAA-2165 / BE74</strain>
    </source>
</reference>
<evidence type="ECO:0000313" key="2">
    <source>
        <dbReference type="Proteomes" id="UP000003779"/>
    </source>
</evidence>
<organism evidence="1 2">
    <name type="scientific">Nocardiopsis alba (strain ATCC BAA-2165 / BE74)</name>
    <dbReference type="NCBI Taxonomy" id="1205910"/>
    <lineage>
        <taxon>Bacteria</taxon>
        <taxon>Bacillati</taxon>
        <taxon>Actinomycetota</taxon>
        <taxon>Actinomycetes</taxon>
        <taxon>Streptosporangiales</taxon>
        <taxon>Nocardiopsidaceae</taxon>
        <taxon>Nocardiopsis</taxon>
    </lineage>
</organism>
<proteinExistence type="predicted"/>
<dbReference type="AlphaFoldDB" id="J7L0D2"/>
<dbReference type="EMBL" id="CP003788">
    <property type="protein sequence ID" value="AFR07083.1"/>
    <property type="molecule type" value="Genomic_DNA"/>
</dbReference>
<accession>J7L0D2</accession>
<dbReference type="HOGENOM" id="CLU_2634527_0_0_11"/>
<dbReference type="KEGG" id="nal:B005_3395"/>
<protein>
    <submittedName>
        <fullName evidence="1">Uncharacterized protein</fullName>
    </submittedName>
</protein>
<name>J7L0D2_NOCAA</name>
<evidence type="ECO:0000313" key="1">
    <source>
        <dbReference type="EMBL" id="AFR07083.1"/>
    </source>
</evidence>
<dbReference type="Proteomes" id="UP000003779">
    <property type="component" value="Chromosome"/>
</dbReference>